<comment type="caution">
    <text evidence="1">The sequence shown here is derived from an EMBL/GenBank/DDBJ whole genome shotgun (WGS) entry which is preliminary data.</text>
</comment>
<dbReference type="RefSeq" id="XP_031871833.1">
    <property type="nucleotide sequence ID" value="XM_032012140.1"/>
</dbReference>
<keyword evidence="2" id="KW-1185">Reference proteome</keyword>
<organism evidence="1 2">
    <name type="scientific">Venustampulla echinocandica</name>
    <dbReference type="NCBI Taxonomy" id="2656787"/>
    <lineage>
        <taxon>Eukaryota</taxon>
        <taxon>Fungi</taxon>
        <taxon>Dikarya</taxon>
        <taxon>Ascomycota</taxon>
        <taxon>Pezizomycotina</taxon>
        <taxon>Leotiomycetes</taxon>
        <taxon>Helotiales</taxon>
        <taxon>Pleuroascaceae</taxon>
        <taxon>Venustampulla</taxon>
    </lineage>
</organism>
<sequence length="210" mass="23660">MPYAHWCCGHPIVVKYKDLSFRLDKPSDAYISVTHPRWCPKCAKVRTMAILENTKIDRKYKEDRRMPAHFQLAWKLGVRDGRMAAQTIDLEKWSLISAIDAFLASQKSDGHSGNGKSGDAVGQLIASMKLAKLDVSRQITDGELRAMILKTVMLDERTGARQTLAVKYQEGKMEGVDFQLKYEKSVMSLNDPMARMGGMEASLGKHDVPW</sequence>
<accession>A0A370TUH1</accession>
<name>A0A370TUH1_9HELO</name>
<reference evidence="1 2" key="1">
    <citation type="journal article" date="2018" name="IMA Fungus">
        <title>IMA Genome-F 9: Draft genome sequence of Annulohypoxylon stygium, Aspergillus mulundensis, Berkeleyomyces basicola (syn. Thielaviopsis basicola), Ceratocystis smalleyi, two Cercospora beticola strains, Coleophoma cylindrospora, Fusarium fracticaudum, Phialophora cf. hyalina, and Morchella septimelata.</title>
        <authorList>
            <person name="Wingfield B.D."/>
            <person name="Bills G.F."/>
            <person name="Dong Y."/>
            <person name="Huang W."/>
            <person name="Nel W.J."/>
            <person name="Swalarsk-Parry B.S."/>
            <person name="Vaghefi N."/>
            <person name="Wilken P.M."/>
            <person name="An Z."/>
            <person name="de Beer Z.W."/>
            <person name="De Vos L."/>
            <person name="Chen L."/>
            <person name="Duong T.A."/>
            <person name="Gao Y."/>
            <person name="Hammerbacher A."/>
            <person name="Kikkert J.R."/>
            <person name="Li Y."/>
            <person name="Li H."/>
            <person name="Li K."/>
            <person name="Li Q."/>
            <person name="Liu X."/>
            <person name="Ma X."/>
            <person name="Naidoo K."/>
            <person name="Pethybridge S.J."/>
            <person name="Sun J."/>
            <person name="Steenkamp E.T."/>
            <person name="van der Nest M.A."/>
            <person name="van Wyk S."/>
            <person name="Wingfield M.J."/>
            <person name="Xiong C."/>
            <person name="Yue Q."/>
            <person name="Zhang X."/>
        </authorList>
    </citation>
    <scope>NUCLEOTIDE SEQUENCE [LARGE SCALE GENOMIC DNA]</scope>
    <source>
        <strain evidence="1 2">BP 5553</strain>
    </source>
</reference>
<evidence type="ECO:0000313" key="1">
    <source>
        <dbReference type="EMBL" id="RDL39177.1"/>
    </source>
</evidence>
<dbReference type="Proteomes" id="UP000254866">
    <property type="component" value="Unassembled WGS sequence"/>
</dbReference>
<dbReference type="EMBL" id="NPIC01000002">
    <property type="protein sequence ID" value="RDL39177.1"/>
    <property type="molecule type" value="Genomic_DNA"/>
</dbReference>
<gene>
    <name evidence="1" type="ORF">BP5553_03517</name>
</gene>
<dbReference type="GeneID" id="43596366"/>
<evidence type="ECO:0000313" key="2">
    <source>
        <dbReference type="Proteomes" id="UP000254866"/>
    </source>
</evidence>
<protein>
    <submittedName>
        <fullName evidence="1">Uncharacterized protein</fullName>
    </submittedName>
</protein>
<proteinExistence type="predicted"/>
<dbReference type="AlphaFoldDB" id="A0A370TUH1"/>